<dbReference type="InterPro" id="IPR011059">
    <property type="entry name" value="Metal-dep_hydrolase_composite"/>
</dbReference>
<dbReference type="GO" id="GO:0016810">
    <property type="term" value="F:hydrolase activity, acting on carbon-nitrogen (but not peptide) bonds"/>
    <property type="evidence" value="ECO:0007669"/>
    <property type="project" value="InterPro"/>
</dbReference>
<dbReference type="Gene3D" id="2.30.40.10">
    <property type="entry name" value="Urease, subunit C, domain 1"/>
    <property type="match status" value="1"/>
</dbReference>
<dbReference type="AlphaFoldDB" id="A0A3L7E3V3"/>
<dbReference type="SUPFAM" id="SSF51338">
    <property type="entry name" value="Composite domain of metallo-dependent hydrolases"/>
    <property type="match status" value="1"/>
</dbReference>
<dbReference type="OrthoDB" id="5734927at2"/>
<proteinExistence type="predicted"/>
<dbReference type="SUPFAM" id="SSF51556">
    <property type="entry name" value="Metallo-dependent hydrolases"/>
    <property type="match status" value="1"/>
</dbReference>
<dbReference type="InterPro" id="IPR032466">
    <property type="entry name" value="Metal_Hydrolase"/>
</dbReference>
<keyword evidence="2" id="KW-0378">Hydrolase</keyword>
<dbReference type="InterPro" id="IPR033932">
    <property type="entry name" value="YtcJ-like"/>
</dbReference>
<dbReference type="Proteomes" id="UP000265509">
    <property type="component" value="Unassembled WGS sequence"/>
</dbReference>
<evidence type="ECO:0000313" key="3">
    <source>
        <dbReference type="Proteomes" id="UP000265509"/>
    </source>
</evidence>
<reference evidence="2 3" key="1">
    <citation type="submission" date="2018-07" db="EMBL/GenBank/DDBJ databases">
        <title>Halioglobus sp. genome submission.</title>
        <authorList>
            <person name="Ye M.-Q."/>
            <person name="Du Z.-J."/>
        </authorList>
    </citation>
    <scope>NUCLEOTIDE SEQUENCE [LARGE SCALE GENOMIC DNA]</scope>
    <source>
        <strain evidence="2 3">U0301</strain>
    </source>
</reference>
<feature type="domain" description="Amidohydrolase 3" evidence="1">
    <location>
        <begin position="82"/>
        <end position="568"/>
    </location>
</feature>
<dbReference type="CDD" id="cd01300">
    <property type="entry name" value="YtcJ_like"/>
    <property type="match status" value="1"/>
</dbReference>
<organism evidence="2 3">
    <name type="scientific">Seongchinamella sediminis</name>
    <dbReference type="NCBI Taxonomy" id="2283635"/>
    <lineage>
        <taxon>Bacteria</taxon>
        <taxon>Pseudomonadati</taxon>
        <taxon>Pseudomonadota</taxon>
        <taxon>Gammaproteobacteria</taxon>
        <taxon>Cellvibrionales</taxon>
        <taxon>Halieaceae</taxon>
        <taxon>Seongchinamella</taxon>
    </lineage>
</organism>
<keyword evidence="3" id="KW-1185">Reference proteome</keyword>
<sequence length="574" mass="63109">MIRTITIGMVVAVLLGLAAQVSARQESAVQIYLAREIVTMDPQQPRAEAVAVADGRIMGVGTLQDMQALAGDSAVVDERFADKVIVPGLIEQHIHPVLSALTLGSQVISIEEWELPETTFPAARDRQAYFARLRAVEAALGSPTEPLVSWGFHHYFHGELTREDLDEVSSVRPIVIWHRSGHEFILNTAALSLAEVTRESVAASPENIRAQINFDKGHFWERGAMDFISPRILPLIAAPEKLRAGIEMTEHYLHQAGVTTSAEPGGVSGFYPQQIAVLGDTDTPFRFYFIPDGRSLTLKYTGDELLAATAAVQRGAEGHTAFLPQQVKLFADGAIFSQLMQMQDGYLDGHHGEWLMDEAVYRDAFRTYWDAGYQIHVHQNGDEGLERVLDVLEENMQRNPRQDHRTTIVHFGFSTPAQVKRIAALGAIVSANPYYTVALADQYSKFGVGPERANEMVRLGDVARAGVSFSLHSDMPMAPARPLYLMWAAVNRTTFSGRVAKPDLGISVEQALRAVTLDAAYSLRLENEIGSITAGKRANFTVLATSPFAVKPEAIKDIDVWGTVLEGRLQPATR</sequence>
<dbReference type="PANTHER" id="PTHR22642:SF2">
    <property type="entry name" value="PROTEIN LONG AFTER FAR-RED 3"/>
    <property type="match status" value="1"/>
</dbReference>
<evidence type="ECO:0000313" key="2">
    <source>
        <dbReference type="EMBL" id="RLQ23183.1"/>
    </source>
</evidence>
<name>A0A3L7E3V3_9GAMM</name>
<dbReference type="PANTHER" id="PTHR22642">
    <property type="entry name" value="IMIDAZOLONEPROPIONASE"/>
    <property type="match status" value="1"/>
</dbReference>
<comment type="caution">
    <text evidence="2">The sequence shown here is derived from an EMBL/GenBank/DDBJ whole genome shotgun (WGS) entry which is preliminary data.</text>
</comment>
<dbReference type="Gene3D" id="3.20.20.140">
    <property type="entry name" value="Metal-dependent hydrolases"/>
    <property type="match status" value="1"/>
</dbReference>
<evidence type="ECO:0000259" key="1">
    <source>
        <dbReference type="Pfam" id="PF07969"/>
    </source>
</evidence>
<dbReference type="EMBL" id="QRAN01000003">
    <property type="protein sequence ID" value="RLQ23183.1"/>
    <property type="molecule type" value="Genomic_DNA"/>
</dbReference>
<dbReference type="Gene3D" id="3.10.310.70">
    <property type="match status" value="1"/>
</dbReference>
<accession>A0A3L7E3V3</accession>
<gene>
    <name evidence="2" type="ORF">DWB85_04250</name>
</gene>
<dbReference type="InterPro" id="IPR013108">
    <property type="entry name" value="Amidohydro_3"/>
</dbReference>
<protein>
    <submittedName>
        <fullName evidence="2">Amidohydrolase</fullName>
    </submittedName>
</protein>
<dbReference type="RefSeq" id="WP_117952950.1">
    <property type="nucleotide sequence ID" value="NZ_QRAN01000003.1"/>
</dbReference>
<dbReference type="Pfam" id="PF07969">
    <property type="entry name" value="Amidohydro_3"/>
    <property type="match status" value="1"/>
</dbReference>